<dbReference type="PANTHER" id="PTHR42998:SF1">
    <property type="entry name" value="TYPE I RESTRICTION ENZYME HINDI METHYLASE SUBUNIT"/>
    <property type="match status" value="1"/>
</dbReference>
<dbReference type="GO" id="GO:0032259">
    <property type="term" value="P:methylation"/>
    <property type="evidence" value="ECO:0007669"/>
    <property type="project" value="UniProtKB-KW"/>
</dbReference>
<comment type="similarity">
    <text evidence="1">Belongs to the N(4)/N(6)-methyltransferase family.</text>
</comment>
<dbReference type="RefSeq" id="WP_106366466.1">
    <property type="nucleotide sequence ID" value="NZ_PVTJ01000012.1"/>
</dbReference>
<reference evidence="11 12" key="1">
    <citation type="submission" date="2018-03" db="EMBL/GenBank/DDBJ databases">
        <title>Genomic Encyclopedia of Type Strains, Phase III (KMG-III): the genomes of soil and plant-associated and newly described type strains.</title>
        <authorList>
            <person name="Whitman W."/>
        </authorList>
    </citation>
    <scope>NUCLEOTIDE SEQUENCE [LARGE SCALE GENOMIC DNA]</scope>
    <source>
        <strain evidence="11 12">CGMCC 4.7067</strain>
    </source>
</reference>
<dbReference type="Proteomes" id="UP000238176">
    <property type="component" value="Unassembled WGS sequence"/>
</dbReference>
<evidence type="ECO:0000313" key="11">
    <source>
        <dbReference type="EMBL" id="PRY55727.1"/>
    </source>
</evidence>
<evidence type="ECO:0000256" key="2">
    <source>
        <dbReference type="ARBA" id="ARBA00011900"/>
    </source>
</evidence>
<protein>
    <recommendedName>
        <fullName evidence="2">site-specific DNA-methyltransferase (adenine-specific)</fullName>
        <ecNumber evidence="2">2.1.1.72</ecNumber>
    </recommendedName>
</protein>
<evidence type="ECO:0000259" key="10">
    <source>
        <dbReference type="Pfam" id="PF02384"/>
    </source>
</evidence>
<sequence>MASRYDDLDASLELEQQLAAELKAAFEPRGCEVVHHGSNAGSRHSPGGKPDIEIIDRQNRHLVLVEVTKRKGSAADGEFAAVTDHLERKIKEREFDSYGLLYVSPRTSARMSMNFRDLYNRRNERDGRLGRVLAVDFEAIQLMIDKLMTSDAALYPSVRLKQLFEQWDKAVDDARARLLIQSTIFPEDNELADALEEESREFDALRERELKKQLEHVENKFRSHGITGNNANISLVYLAFLRLFEERSQRQTGKPNRFTADGFREWSASVAKTTQRQFENRLVELLLHEIAEEDELKAADLLQRRSNEQFLHNKLSDDLVETLILPVFDNYDFHAGRVDILGAVFETLARRGDKDTRVGQFFTPQQVVDFCAEIVQIRSTDRVLDPAVGTGRFLISAMDAMLDDSDRSSRDRSKIEESIRRDQLIGTDIDEWVATIAKMNMFIHGDGKSGVVSANGLTLGHHPVLPNSTSGINSSVDVVLTNPPLGDTDYLVAESEWERLASVFTAGHWDADSLVVKAETFYNWLGVVPLETLEETQLAKLYEKRDDVQEKIRRALQDTGSAQSTISRLNSRLDAINAEIAELRTKIAQDTVTRRPRGRMLKGGALFIGAIAQYLKAERLPGEKVEWAGGQAAIVVDEAVLNTPEYAHVRDFIRTHFFVKGVVSLSRDAFKYLAHTDAKTSILFLSKKPDMSLSQREPIFYAHAERVGYNAVGKWIGNDLPLVRDFYRYFCSAIEKSYRGKYIDERTALSAAQSVPGHSTAFIARSPEGHRSDRLDFYHARFNQRREELLAKHGKLISFGDVLEIASVKHPPASRTGEYDFAVATRTGTVAYKGRASVAYSPRSLWVVENGDLILSSIDLVHGAIAVAGQDVAGLVMSKEMYPYRVRPGVEAVPEYVQILLRTKAAQEMLYGFATGTSNRTRLESAEKLLEFPLPPLPALSEQIVRAQQLQEAYAQQRRALETIEALGQEAQEVWGPPVDIYSDVDDNSLPVVEAF</sequence>
<evidence type="ECO:0000313" key="12">
    <source>
        <dbReference type="Proteomes" id="UP000238176"/>
    </source>
</evidence>
<organism evidence="11 12">
    <name type="scientific">Glycomyces artemisiae</name>
    <dbReference type="NCBI Taxonomy" id="1076443"/>
    <lineage>
        <taxon>Bacteria</taxon>
        <taxon>Bacillati</taxon>
        <taxon>Actinomycetota</taxon>
        <taxon>Actinomycetes</taxon>
        <taxon>Glycomycetales</taxon>
        <taxon>Glycomycetaceae</taxon>
        <taxon>Glycomyces</taxon>
    </lineage>
</organism>
<dbReference type="SUPFAM" id="SSF116734">
    <property type="entry name" value="DNA methylase specificity domain"/>
    <property type="match status" value="1"/>
</dbReference>
<dbReference type="Pfam" id="PF02384">
    <property type="entry name" value="N6_Mtase"/>
    <property type="match status" value="1"/>
</dbReference>
<evidence type="ECO:0000256" key="3">
    <source>
        <dbReference type="ARBA" id="ARBA00022603"/>
    </source>
</evidence>
<evidence type="ECO:0000256" key="9">
    <source>
        <dbReference type="SAM" id="Coils"/>
    </source>
</evidence>
<proteinExistence type="inferred from homology"/>
<dbReference type="GO" id="GO:0003677">
    <property type="term" value="F:DNA binding"/>
    <property type="evidence" value="ECO:0007669"/>
    <property type="project" value="UniProtKB-KW"/>
</dbReference>
<keyword evidence="6" id="KW-0680">Restriction system</keyword>
<dbReference type="AlphaFoldDB" id="A0A2T0UD43"/>
<evidence type="ECO:0000256" key="4">
    <source>
        <dbReference type="ARBA" id="ARBA00022679"/>
    </source>
</evidence>
<dbReference type="InterPro" id="IPR029063">
    <property type="entry name" value="SAM-dependent_MTases_sf"/>
</dbReference>
<dbReference type="InterPro" id="IPR038333">
    <property type="entry name" value="T1MK-like_N_sf"/>
</dbReference>
<keyword evidence="12" id="KW-1185">Reference proteome</keyword>
<dbReference type="Gene3D" id="1.20.1260.30">
    <property type="match status" value="1"/>
</dbReference>
<comment type="caution">
    <text evidence="11">The sequence shown here is derived from an EMBL/GenBank/DDBJ whole genome shotgun (WGS) entry which is preliminary data.</text>
</comment>
<dbReference type="InterPro" id="IPR003356">
    <property type="entry name" value="DNA_methylase_A-5"/>
</dbReference>
<evidence type="ECO:0000256" key="8">
    <source>
        <dbReference type="ARBA" id="ARBA00047942"/>
    </source>
</evidence>
<dbReference type="EC" id="2.1.1.72" evidence="2"/>
<dbReference type="SUPFAM" id="SSF53335">
    <property type="entry name" value="S-adenosyl-L-methionine-dependent methyltransferases"/>
    <property type="match status" value="1"/>
</dbReference>
<feature type="coiled-coil region" evidence="9">
    <location>
        <begin position="538"/>
        <end position="586"/>
    </location>
</feature>
<keyword evidence="5" id="KW-0949">S-adenosyl-L-methionine</keyword>
<keyword evidence="4" id="KW-0808">Transferase</keyword>
<evidence type="ECO:0000256" key="6">
    <source>
        <dbReference type="ARBA" id="ARBA00022747"/>
    </source>
</evidence>
<dbReference type="PANTHER" id="PTHR42998">
    <property type="entry name" value="TYPE I RESTRICTION ENZYME HINDVIIP M PROTEIN-RELATED"/>
    <property type="match status" value="1"/>
</dbReference>
<evidence type="ECO:0000256" key="5">
    <source>
        <dbReference type="ARBA" id="ARBA00022691"/>
    </source>
</evidence>
<comment type="catalytic activity">
    <reaction evidence="8">
        <text>a 2'-deoxyadenosine in DNA + S-adenosyl-L-methionine = an N(6)-methyl-2'-deoxyadenosine in DNA + S-adenosyl-L-homocysteine + H(+)</text>
        <dbReference type="Rhea" id="RHEA:15197"/>
        <dbReference type="Rhea" id="RHEA-COMP:12418"/>
        <dbReference type="Rhea" id="RHEA-COMP:12419"/>
        <dbReference type="ChEBI" id="CHEBI:15378"/>
        <dbReference type="ChEBI" id="CHEBI:57856"/>
        <dbReference type="ChEBI" id="CHEBI:59789"/>
        <dbReference type="ChEBI" id="CHEBI:90615"/>
        <dbReference type="ChEBI" id="CHEBI:90616"/>
        <dbReference type="EC" id="2.1.1.72"/>
    </reaction>
</comment>
<gene>
    <name evidence="11" type="ORF">B0I28_11240</name>
</gene>
<dbReference type="InterPro" id="IPR052916">
    <property type="entry name" value="Type-I_RE_MTase_Subunit"/>
</dbReference>
<dbReference type="EMBL" id="PVTJ01000012">
    <property type="protein sequence ID" value="PRY55727.1"/>
    <property type="molecule type" value="Genomic_DNA"/>
</dbReference>
<dbReference type="Gene3D" id="3.40.91.50">
    <property type="match status" value="1"/>
</dbReference>
<dbReference type="PRINTS" id="PR00507">
    <property type="entry name" value="N12N6MTFRASE"/>
</dbReference>
<keyword evidence="9" id="KW-0175">Coiled coil</keyword>
<evidence type="ECO:0000256" key="7">
    <source>
        <dbReference type="ARBA" id="ARBA00023125"/>
    </source>
</evidence>
<name>A0A2T0UD43_9ACTN</name>
<dbReference type="Gene3D" id="3.40.50.150">
    <property type="entry name" value="Vaccinia Virus protein VP39"/>
    <property type="match status" value="1"/>
</dbReference>
<feature type="domain" description="DNA methylase adenine-specific" evidence="10">
    <location>
        <begin position="338"/>
        <end position="493"/>
    </location>
</feature>
<evidence type="ECO:0000256" key="1">
    <source>
        <dbReference type="ARBA" id="ARBA00006594"/>
    </source>
</evidence>
<dbReference type="OrthoDB" id="9784823at2"/>
<keyword evidence="7" id="KW-0238">DNA-binding</keyword>
<dbReference type="GO" id="GO:0009007">
    <property type="term" value="F:site-specific DNA-methyltransferase (adenine-specific) activity"/>
    <property type="evidence" value="ECO:0007669"/>
    <property type="project" value="UniProtKB-EC"/>
</dbReference>
<dbReference type="Gene3D" id="3.90.220.20">
    <property type="entry name" value="DNA methylase specificity domains"/>
    <property type="match status" value="2"/>
</dbReference>
<dbReference type="InterPro" id="IPR044946">
    <property type="entry name" value="Restrct_endonuc_typeI_TRD_sf"/>
</dbReference>
<dbReference type="GO" id="GO:0008170">
    <property type="term" value="F:N-methyltransferase activity"/>
    <property type="evidence" value="ECO:0007669"/>
    <property type="project" value="InterPro"/>
</dbReference>
<dbReference type="GO" id="GO:0009307">
    <property type="term" value="P:DNA restriction-modification system"/>
    <property type="evidence" value="ECO:0007669"/>
    <property type="project" value="UniProtKB-KW"/>
</dbReference>
<accession>A0A2T0UD43</accession>
<keyword evidence="3 11" id="KW-0489">Methyltransferase</keyword>